<evidence type="ECO:0000313" key="8">
    <source>
        <dbReference type="Proteomes" id="UP000608071"/>
    </source>
</evidence>
<keyword evidence="5 6" id="KW-0472">Membrane</keyword>
<dbReference type="PANTHER" id="PTHR30086:SF20">
    <property type="entry name" value="ARGININE EXPORTER PROTEIN ARGO-RELATED"/>
    <property type="match status" value="1"/>
</dbReference>
<evidence type="ECO:0000256" key="6">
    <source>
        <dbReference type="SAM" id="Phobius"/>
    </source>
</evidence>
<accession>A0ABR8SZT2</accession>
<feature type="transmembrane region" description="Helical" evidence="6">
    <location>
        <begin position="39"/>
        <end position="64"/>
    </location>
</feature>
<proteinExistence type="predicted"/>
<keyword evidence="3 6" id="KW-0812">Transmembrane</keyword>
<feature type="transmembrane region" description="Helical" evidence="6">
    <location>
        <begin position="184"/>
        <end position="201"/>
    </location>
</feature>
<evidence type="ECO:0000313" key="7">
    <source>
        <dbReference type="EMBL" id="MBD7969020.1"/>
    </source>
</evidence>
<sequence>MLEAVIHALILATGLILPLGAQNVFIFNQGATHKHWTGTLPAVITAALCDTVLIVLAVGGLSLFLSDKSVVTQGIYAAGCIFLLYMAWTLWQTGDGAKGKQQPLTSRQQILFALSVSVLNPHAILDIVGVIGTNSLQYESKELIAYTAVTIFVSWVWFVLLAAAGRSMGKWDQTGNGSKWLGKGSSLMMAGLAVYMMYSFVQSL</sequence>
<gene>
    <name evidence="7" type="ORF">H9647_13165</name>
</gene>
<keyword evidence="4 6" id="KW-1133">Transmembrane helix</keyword>
<reference evidence="7 8" key="1">
    <citation type="submission" date="2020-08" db="EMBL/GenBank/DDBJ databases">
        <title>A Genomic Blueprint of the Chicken Gut Microbiome.</title>
        <authorList>
            <person name="Gilroy R."/>
            <person name="Ravi A."/>
            <person name="Getino M."/>
            <person name="Pursley I."/>
            <person name="Horton D.L."/>
            <person name="Alikhan N.-F."/>
            <person name="Baker D."/>
            <person name="Gharbi K."/>
            <person name="Hall N."/>
            <person name="Watson M."/>
            <person name="Adriaenssens E.M."/>
            <person name="Foster-Nyarko E."/>
            <person name="Jarju S."/>
            <person name="Secka A."/>
            <person name="Antonio M."/>
            <person name="Oren A."/>
            <person name="Chaudhuri R."/>
            <person name="La Ragione R.M."/>
            <person name="Hildebrand F."/>
            <person name="Pallen M.J."/>
        </authorList>
    </citation>
    <scope>NUCLEOTIDE SEQUENCE [LARGE SCALE GENOMIC DNA]</scope>
    <source>
        <strain evidence="7 8">Sa2BVA9</strain>
    </source>
</reference>
<feature type="transmembrane region" description="Helical" evidence="6">
    <location>
        <begin position="143"/>
        <end position="163"/>
    </location>
</feature>
<protein>
    <submittedName>
        <fullName evidence="7">LysE family transporter</fullName>
    </submittedName>
</protein>
<dbReference type="EMBL" id="JACSQL010000005">
    <property type="protein sequence ID" value="MBD7969020.1"/>
    <property type="molecule type" value="Genomic_DNA"/>
</dbReference>
<dbReference type="Proteomes" id="UP000608071">
    <property type="component" value="Unassembled WGS sequence"/>
</dbReference>
<dbReference type="Pfam" id="PF01810">
    <property type="entry name" value="LysE"/>
    <property type="match status" value="1"/>
</dbReference>
<keyword evidence="8" id="KW-1185">Reference proteome</keyword>
<evidence type="ECO:0000256" key="5">
    <source>
        <dbReference type="ARBA" id="ARBA00023136"/>
    </source>
</evidence>
<feature type="transmembrane region" description="Helical" evidence="6">
    <location>
        <begin position="6"/>
        <end position="27"/>
    </location>
</feature>
<evidence type="ECO:0000256" key="2">
    <source>
        <dbReference type="ARBA" id="ARBA00022475"/>
    </source>
</evidence>
<keyword evidence="2" id="KW-1003">Cell membrane</keyword>
<evidence type="ECO:0000256" key="3">
    <source>
        <dbReference type="ARBA" id="ARBA00022692"/>
    </source>
</evidence>
<evidence type="ECO:0000256" key="1">
    <source>
        <dbReference type="ARBA" id="ARBA00004651"/>
    </source>
</evidence>
<dbReference type="InterPro" id="IPR001123">
    <property type="entry name" value="LeuE-type"/>
</dbReference>
<name>A0ABR8SZT2_9BACL</name>
<comment type="subcellular location">
    <subcellularLocation>
        <location evidence="1">Cell membrane</location>
        <topology evidence="1">Multi-pass membrane protein</topology>
    </subcellularLocation>
</comment>
<dbReference type="RefSeq" id="WP_191800619.1">
    <property type="nucleotide sequence ID" value="NZ_JACSQL010000005.1"/>
</dbReference>
<dbReference type="PANTHER" id="PTHR30086">
    <property type="entry name" value="ARGININE EXPORTER PROTEIN ARGO"/>
    <property type="match status" value="1"/>
</dbReference>
<evidence type="ECO:0000256" key="4">
    <source>
        <dbReference type="ARBA" id="ARBA00022989"/>
    </source>
</evidence>
<feature type="transmembrane region" description="Helical" evidence="6">
    <location>
        <begin position="70"/>
        <end position="91"/>
    </location>
</feature>
<comment type="caution">
    <text evidence="7">The sequence shown here is derived from an EMBL/GenBank/DDBJ whole genome shotgun (WGS) entry which is preliminary data.</text>
</comment>
<feature type="transmembrane region" description="Helical" evidence="6">
    <location>
        <begin position="111"/>
        <end position="131"/>
    </location>
</feature>
<organism evidence="7 8">
    <name type="scientific">Paenibacillus gallinarum</name>
    <dbReference type="NCBI Taxonomy" id="2762232"/>
    <lineage>
        <taxon>Bacteria</taxon>
        <taxon>Bacillati</taxon>
        <taxon>Bacillota</taxon>
        <taxon>Bacilli</taxon>
        <taxon>Bacillales</taxon>
        <taxon>Paenibacillaceae</taxon>
        <taxon>Paenibacillus</taxon>
    </lineage>
</organism>